<dbReference type="GO" id="GO:0005891">
    <property type="term" value="C:voltage-gated calcium channel complex"/>
    <property type="evidence" value="ECO:0007669"/>
    <property type="project" value="TreeGrafter"/>
</dbReference>
<evidence type="ECO:0000256" key="12">
    <source>
        <dbReference type="ARBA" id="ARBA00023303"/>
    </source>
</evidence>
<dbReference type="InterPro" id="IPR027359">
    <property type="entry name" value="Volt_channel_dom_sf"/>
</dbReference>
<evidence type="ECO:0000313" key="16">
    <source>
        <dbReference type="EMBL" id="CAJ1396894.1"/>
    </source>
</evidence>
<organism evidence="16 17">
    <name type="scientific">Effrenium voratum</name>
    <dbReference type="NCBI Taxonomy" id="2562239"/>
    <lineage>
        <taxon>Eukaryota</taxon>
        <taxon>Sar</taxon>
        <taxon>Alveolata</taxon>
        <taxon>Dinophyceae</taxon>
        <taxon>Suessiales</taxon>
        <taxon>Symbiodiniaceae</taxon>
        <taxon>Effrenium</taxon>
    </lineage>
</organism>
<dbReference type="InterPro" id="IPR050599">
    <property type="entry name" value="VDCC_alpha-1_subunit"/>
</dbReference>
<feature type="compositionally biased region" description="Low complexity" evidence="13">
    <location>
        <begin position="100"/>
        <end position="113"/>
    </location>
</feature>
<feature type="transmembrane region" description="Helical" evidence="14">
    <location>
        <begin position="376"/>
        <end position="397"/>
    </location>
</feature>
<evidence type="ECO:0000256" key="13">
    <source>
        <dbReference type="SAM" id="MobiDB-lite"/>
    </source>
</evidence>
<proteinExistence type="predicted"/>
<comment type="caution">
    <text evidence="16">The sequence shown here is derived from an EMBL/GenBank/DDBJ whole genome shotgun (WGS) entry which is preliminary data.</text>
</comment>
<feature type="domain" description="Ion transport" evidence="15">
    <location>
        <begin position="184"/>
        <end position="430"/>
    </location>
</feature>
<feature type="transmembrane region" description="Helical" evidence="14">
    <location>
        <begin position="330"/>
        <end position="356"/>
    </location>
</feature>
<feature type="transmembrane region" description="Helical" evidence="14">
    <location>
        <begin position="409"/>
        <end position="430"/>
    </location>
</feature>
<keyword evidence="9" id="KW-0406">Ion transport</keyword>
<evidence type="ECO:0000256" key="5">
    <source>
        <dbReference type="ARBA" id="ARBA00022692"/>
    </source>
</evidence>
<dbReference type="PANTHER" id="PTHR45628:SF7">
    <property type="entry name" value="VOLTAGE-DEPENDENT CALCIUM CHANNEL TYPE A SUBUNIT ALPHA-1"/>
    <property type="match status" value="1"/>
</dbReference>
<evidence type="ECO:0000256" key="14">
    <source>
        <dbReference type="SAM" id="Phobius"/>
    </source>
</evidence>
<dbReference type="GO" id="GO:0008331">
    <property type="term" value="F:high voltage-gated calcium channel activity"/>
    <property type="evidence" value="ECO:0007669"/>
    <property type="project" value="TreeGrafter"/>
</dbReference>
<dbReference type="Pfam" id="PF00520">
    <property type="entry name" value="Ion_trans"/>
    <property type="match status" value="1"/>
</dbReference>
<feature type="region of interest" description="Disordered" evidence="13">
    <location>
        <begin position="50"/>
        <end position="123"/>
    </location>
</feature>
<dbReference type="InterPro" id="IPR005821">
    <property type="entry name" value="Ion_trans_dom"/>
</dbReference>
<dbReference type="EMBL" id="CAUJNA010003246">
    <property type="protein sequence ID" value="CAJ1396894.1"/>
    <property type="molecule type" value="Genomic_DNA"/>
</dbReference>
<evidence type="ECO:0000259" key="15">
    <source>
        <dbReference type="Pfam" id="PF00520"/>
    </source>
</evidence>
<evidence type="ECO:0000256" key="6">
    <source>
        <dbReference type="ARBA" id="ARBA00022837"/>
    </source>
</evidence>
<evidence type="ECO:0000313" key="17">
    <source>
        <dbReference type="Proteomes" id="UP001178507"/>
    </source>
</evidence>
<keyword evidence="11" id="KW-0325">Glycoprotein</keyword>
<keyword evidence="17" id="KW-1185">Reference proteome</keyword>
<evidence type="ECO:0000256" key="7">
    <source>
        <dbReference type="ARBA" id="ARBA00022882"/>
    </source>
</evidence>
<evidence type="ECO:0000256" key="10">
    <source>
        <dbReference type="ARBA" id="ARBA00023136"/>
    </source>
</evidence>
<keyword evidence="5 14" id="KW-0812">Transmembrane</keyword>
<comment type="subcellular location">
    <subcellularLocation>
        <location evidence="1">Membrane</location>
        <topology evidence="1">Multi-pass membrane protein</topology>
    </subcellularLocation>
</comment>
<evidence type="ECO:0000256" key="1">
    <source>
        <dbReference type="ARBA" id="ARBA00004141"/>
    </source>
</evidence>
<evidence type="ECO:0000256" key="8">
    <source>
        <dbReference type="ARBA" id="ARBA00022989"/>
    </source>
</evidence>
<gene>
    <name evidence="16" type="ORF">EVOR1521_LOCUS21022</name>
</gene>
<keyword evidence="4" id="KW-0107">Calcium channel</keyword>
<dbReference type="Gene3D" id="1.20.120.350">
    <property type="entry name" value="Voltage-gated potassium channels. Chain C"/>
    <property type="match status" value="1"/>
</dbReference>
<dbReference type="AlphaFoldDB" id="A0AA36J1P6"/>
<keyword evidence="3" id="KW-0109">Calcium transport</keyword>
<dbReference type="Proteomes" id="UP001178507">
    <property type="component" value="Unassembled WGS sequence"/>
</dbReference>
<evidence type="ECO:0000256" key="2">
    <source>
        <dbReference type="ARBA" id="ARBA00022448"/>
    </source>
</evidence>
<feature type="compositionally biased region" description="Pro residues" evidence="13">
    <location>
        <begin position="57"/>
        <end position="66"/>
    </location>
</feature>
<keyword evidence="7" id="KW-0851">Voltage-gated channel</keyword>
<keyword evidence="12" id="KW-0407">Ion channel</keyword>
<protein>
    <recommendedName>
        <fullName evidence="15">Ion transport domain-containing protein</fullName>
    </recommendedName>
</protein>
<evidence type="ECO:0000256" key="9">
    <source>
        <dbReference type="ARBA" id="ARBA00023065"/>
    </source>
</evidence>
<keyword evidence="6" id="KW-0106">Calcium</keyword>
<sequence length="649" mass="72596">MEKDKQPELEPMESVLQLVRQCSYQQRLLRLSASRQDELLGELEDKLLSVSERVTATPPPSPPPASTAPEKDRLRAPQAVQLAFRSPTSSKGDLSEHSNHNSNSRSGSGRSENAPLKPKPTLTGLSGDIYDTIYTPSHYTRLKAQKTKQPCLRGMLTVVGDCLFKLENINEPPRKGIIPDLIFSRWFQMLSVFVILVNSVSIALSADYEIQNLGQEATQVQQNVELALACFYVVELALKLVVHRLYFFVNNESAWNCFDFCLVLFSIVEYAVKIHLEIQAADPSGGGGGVNVGFLRIFRLCKIAKVLRVFRTLRFFTDLRLMMDCCLGSFMNVFWCLAMIVFVLYVFSLLIVQGLTEYLVSAENLDETYKRDVMRFFGSVGSAIVTLFQSTTAGIDWNDAYSLLQVSGLMPSICFLTYVIIFTISVWNIVTSTFVEKAMKLAQPDLESMIFEKNVKDAKDAEDLSKLFRPYTTANNEEGEPVISLEQIRGAAEQPRFRQDLAVRGVDIKNVEVFFQMLSTFNEGDVRLKTLVSACVRMKGVATSIDLQSMGFEIHMISSLVESRFKEQDAQLRSIEQLLGCMLDGSLSGAEKPGEKLWGGNFEDGRPSRPHVEIANLEEVRSPKEVAPRPALGRSDLPNCGFLNCGARE</sequence>
<keyword evidence="10 14" id="KW-0472">Membrane</keyword>
<keyword evidence="8 14" id="KW-1133">Transmembrane helix</keyword>
<reference evidence="16" key="1">
    <citation type="submission" date="2023-08" db="EMBL/GenBank/DDBJ databases">
        <authorList>
            <person name="Chen Y."/>
            <person name="Shah S."/>
            <person name="Dougan E. K."/>
            <person name="Thang M."/>
            <person name="Chan C."/>
        </authorList>
    </citation>
    <scope>NUCLEOTIDE SEQUENCE</scope>
</reference>
<evidence type="ECO:0000256" key="3">
    <source>
        <dbReference type="ARBA" id="ARBA00022568"/>
    </source>
</evidence>
<accession>A0AA36J1P6</accession>
<evidence type="ECO:0000256" key="11">
    <source>
        <dbReference type="ARBA" id="ARBA00023180"/>
    </source>
</evidence>
<dbReference type="Gene3D" id="1.10.287.70">
    <property type="match status" value="1"/>
</dbReference>
<dbReference type="SUPFAM" id="SSF81324">
    <property type="entry name" value="Voltage-gated potassium channels"/>
    <property type="match status" value="1"/>
</dbReference>
<dbReference type="PANTHER" id="PTHR45628">
    <property type="entry name" value="VOLTAGE-DEPENDENT CALCIUM CHANNEL TYPE A SUBUNIT ALPHA-1"/>
    <property type="match status" value="1"/>
</dbReference>
<name>A0AA36J1P6_9DINO</name>
<keyword evidence="2" id="KW-0813">Transport</keyword>
<dbReference type="GO" id="GO:0098703">
    <property type="term" value="P:calcium ion import across plasma membrane"/>
    <property type="evidence" value="ECO:0007669"/>
    <property type="project" value="TreeGrafter"/>
</dbReference>
<evidence type="ECO:0000256" key="4">
    <source>
        <dbReference type="ARBA" id="ARBA00022673"/>
    </source>
</evidence>